<dbReference type="GO" id="GO:0004089">
    <property type="term" value="F:carbonate dehydratase activity"/>
    <property type="evidence" value="ECO:0007669"/>
    <property type="project" value="UniProtKB-UniRule"/>
</dbReference>
<proteinExistence type="inferred from homology"/>
<keyword evidence="4 7" id="KW-0862">Zinc</keyword>
<dbReference type="PROSITE" id="PS00705">
    <property type="entry name" value="PROK_CO2_ANHYDRASE_2"/>
    <property type="match status" value="1"/>
</dbReference>
<comment type="cofactor">
    <cofactor evidence="7">
        <name>Zn(2+)</name>
        <dbReference type="ChEBI" id="CHEBI:29105"/>
    </cofactor>
    <text evidence="7">Binds 1 zinc ion per subunit.</text>
</comment>
<evidence type="ECO:0000256" key="5">
    <source>
        <dbReference type="ARBA" id="ARBA00023239"/>
    </source>
</evidence>
<evidence type="ECO:0000313" key="11">
    <source>
        <dbReference type="Proteomes" id="UP000467700"/>
    </source>
</evidence>
<keyword evidence="11" id="KW-1185">Reference proteome</keyword>
<dbReference type="SUPFAM" id="SSF53056">
    <property type="entry name" value="beta-carbonic anhydrase, cab"/>
    <property type="match status" value="1"/>
</dbReference>
<feature type="binding site" evidence="7">
    <location>
        <position position="112"/>
    </location>
    <ligand>
        <name>Zn(2+)</name>
        <dbReference type="ChEBI" id="CHEBI:29105"/>
    </ligand>
</feature>
<keyword evidence="3 7" id="KW-0479">Metal-binding</keyword>
<feature type="compositionally biased region" description="Polar residues" evidence="9">
    <location>
        <begin position="16"/>
        <end position="25"/>
    </location>
</feature>
<dbReference type="PANTHER" id="PTHR11002">
    <property type="entry name" value="CARBONIC ANHYDRASE"/>
    <property type="match status" value="1"/>
</dbReference>
<feature type="binding site" evidence="7">
    <location>
        <position position="56"/>
    </location>
    <ligand>
        <name>Zn(2+)</name>
        <dbReference type="ChEBI" id="CHEBI:29105"/>
    </ligand>
</feature>
<feature type="binding site" evidence="7">
    <location>
        <position position="58"/>
    </location>
    <ligand>
        <name>Zn(2+)</name>
        <dbReference type="ChEBI" id="CHEBI:29105"/>
    </ligand>
</feature>
<evidence type="ECO:0000256" key="1">
    <source>
        <dbReference type="ARBA" id="ARBA00006217"/>
    </source>
</evidence>
<keyword evidence="5 8" id="KW-0456">Lyase</keyword>
<dbReference type="Pfam" id="PF00484">
    <property type="entry name" value="Pro_CA"/>
    <property type="match status" value="1"/>
</dbReference>
<accession>A0A8S0WRH3</accession>
<dbReference type="InterPro" id="IPR015892">
    <property type="entry name" value="Carbonic_anhydrase_CS"/>
</dbReference>
<comment type="similarity">
    <text evidence="1 8">Belongs to the beta-class carbonic anhydrase family.</text>
</comment>
<dbReference type="GO" id="GO:0071244">
    <property type="term" value="P:cellular response to carbon dioxide"/>
    <property type="evidence" value="ECO:0007669"/>
    <property type="project" value="TreeGrafter"/>
</dbReference>
<comment type="caution">
    <text evidence="10">The sequence shown here is derived from an EMBL/GenBank/DDBJ whole genome shotgun (WGS) entry which is preliminary data.</text>
</comment>
<dbReference type="EC" id="4.2.1.1" evidence="2 8"/>
<dbReference type="GO" id="GO:0008270">
    <property type="term" value="F:zinc ion binding"/>
    <property type="evidence" value="ECO:0007669"/>
    <property type="project" value="UniProtKB-UniRule"/>
</dbReference>
<reference evidence="10 11" key="1">
    <citation type="submission" date="2020-01" db="EMBL/GenBank/DDBJ databases">
        <authorList>
            <person name="Gupta K D."/>
        </authorList>
    </citation>
    <scope>NUCLEOTIDE SEQUENCE [LARGE SCALE GENOMIC DNA]</scope>
</reference>
<evidence type="ECO:0000256" key="9">
    <source>
        <dbReference type="SAM" id="MobiDB-lite"/>
    </source>
</evidence>
<evidence type="ECO:0000256" key="7">
    <source>
        <dbReference type="PIRSR" id="PIRSR601765-1"/>
    </source>
</evidence>
<name>A0A8S0WRH3_CYCAE</name>
<dbReference type="GO" id="GO:0034599">
    <property type="term" value="P:cellular response to oxidative stress"/>
    <property type="evidence" value="ECO:0007669"/>
    <property type="project" value="TreeGrafter"/>
</dbReference>
<feature type="binding site" evidence="7">
    <location>
        <position position="115"/>
    </location>
    <ligand>
        <name>Zn(2+)</name>
        <dbReference type="ChEBI" id="CHEBI:29105"/>
    </ligand>
</feature>
<feature type="region of interest" description="Disordered" evidence="9">
    <location>
        <begin position="1"/>
        <end position="25"/>
    </location>
</feature>
<dbReference type="PANTHER" id="PTHR11002:SF76">
    <property type="entry name" value="CARBONIC ANHYDRASE"/>
    <property type="match status" value="1"/>
</dbReference>
<dbReference type="CDD" id="cd00883">
    <property type="entry name" value="beta_CA_cladeA"/>
    <property type="match status" value="1"/>
</dbReference>
<dbReference type="InterPro" id="IPR036874">
    <property type="entry name" value="Carbonic_anhydrase_sf"/>
</dbReference>
<evidence type="ECO:0000256" key="4">
    <source>
        <dbReference type="ARBA" id="ARBA00022833"/>
    </source>
</evidence>
<dbReference type="Proteomes" id="UP000467700">
    <property type="component" value="Unassembled WGS sequence"/>
</dbReference>
<evidence type="ECO:0000256" key="8">
    <source>
        <dbReference type="RuleBase" id="RU003956"/>
    </source>
</evidence>
<comment type="catalytic activity">
    <reaction evidence="6 8">
        <text>hydrogencarbonate + H(+) = CO2 + H2O</text>
        <dbReference type="Rhea" id="RHEA:10748"/>
        <dbReference type="ChEBI" id="CHEBI:15377"/>
        <dbReference type="ChEBI" id="CHEBI:15378"/>
        <dbReference type="ChEBI" id="CHEBI:16526"/>
        <dbReference type="ChEBI" id="CHEBI:17544"/>
        <dbReference type="EC" id="4.2.1.1"/>
    </reaction>
</comment>
<dbReference type="SMART" id="SM00947">
    <property type="entry name" value="Pro_CA"/>
    <property type="match status" value="1"/>
</dbReference>
<evidence type="ECO:0000256" key="2">
    <source>
        <dbReference type="ARBA" id="ARBA00012925"/>
    </source>
</evidence>
<evidence type="ECO:0000313" key="10">
    <source>
        <dbReference type="EMBL" id="CAA7268947.1"/>
    </source>
</evidence>
<dbReference type="GO" id="GO:0015976">
    <property type="term" value="P:carbon utilization"/>
    <property type="evidence" value="ECO:0007669"/>
    <property type="project" value="InterPro"/>
</dbReference>
<evidence type="ECO:0000256" key="6">
    <source>
        <dbReference type="ARBA" id="ARBA00048348"/>
    </source>
</evidence>
<dbReference type="InterPro" id="IPR001765">
    <property type="entry name" value="Carbonic_anhydrase"/>
</dbReference>
<evidence type="ECO:0000256" key="3">
    <source>
        <dbReference type="ARBA" id="ARBA00022723"/>
    </source>
</evidence>
<dbReference type="Gene3D" id="3.40.1050.10">
    <property type="entry name" value="Carbonic anhydrase"/>
    <property type="match status" value="1"/>
</dbReference>
<dbReference type="OrthoDB" id="10248475at2759"/>
<dbReference type="AlphaFoldDB" id="A0A8S0WRH3"/>
<protein>
    <recommendedName>
        <fullName evidence="2 8">Carbonic anhydrase</fullName>
        <ecNumber evidence="2 8">4.2.1.1</ecNumber>
    </recommendedName>
    <alternativeName>
        <fullName evidence="8">Carbonate dehydratase</fullName>
    </alternativeName>
</protein>
<organism evidence="10 11">
    <name type="scientific">Cyclocybe aegerita</name>
    <name type="common">Black poplar mushroom</name>
    <name type="synonym">Agrocybe aegerita</name>
    <dbReference type="NCBI Taxonomy" id="1973307"/>
    <lineage>
        <taxon>Eukaryota</taxon>
        <taxon>Fungi</taxon>
        <taxon>Dikarya</taxon>
        <taxon>Basidiomycota</taxon>
        <taxon>Agaricomycotina</taxon>
        <taxon>Agaricomycetes</taxon>
        <taxon>Agaricomycetidae</taxon>
        <taxon>Agaricales</taxon>
        <taxon>Agaricineae</taxon>
        <taxon>Bolbitiaceae</taxon>
        <taxon>Cyclocybe</taxon>
    </lineage>
</organism>
<dbReference type="EMBL" id="CACVBS010000072">
    <property type="protein sequence ID" value="CAA7268947.1"/>
    <property type="molecule type" value="Genomic_DNA"/>
</dbReference>
<gene>
    <name evidence="10" type="ORF">AAE3_LOCUS11208</name>
</gene>
<comment type="function">
    <text evidence="8">Reversible hydration of carbon dioxide.</text>
</comment>
<sequence>MPQTQGLQRDDDYDSSPLQKMLSSNQAWAEEHRKLNPTFFEQMAAGQSPHTLWIGCADSRVPESLITNSQPGEIFVHRNIANQVPLQDDNTLSVVEYAVNHLHVRHIIVVGHSNCGGAAASLAAATSPEASFCAHNGSSCLQTVPTLPPDNPINKWLQQLTKLAFSLGISTAPKDEALSLLIEENVKAQVENLSKLEVIQDAWQNPEAQRKELWIHGWVYEIETGLLSDLNISRGPSAA</sequence>